<dbReference type="HOGENOM" id="CLU_412539_0_0_1"/>
<evidence type="ECO:0000313" key="2">
    <source>
        <dbReference type="EMBL" id="EED90751.1"/>
    </source>
</evidence>
<feature type="transmembrane region" description="Helical" evidence="1">
    <location>
        <begin position="375"/>
        <end position="392"/>
    </location>
</feature>
<dbReference type="RefSeq" id="XP_002291900.1">
    <property type="nucleotide sequence ID" value="XM_002291864.1"/>
</dbReference>
<dbReference type="PANTHER" id="PTHR37563">
    <property type="entry name" value="PHYTANOYL-COA DIOXYGENASE FAMILY PROTEIN (AFU_ORTHOLOGUE AFUA_2G03330)"/>
    <property type="match status" value="1"/>
</dbReference>
<keyword evidence="1" id="KW-1133">Transmembrane helix</keyword>
<reference evidence="2 3" key="1">
    <citation type="journal article" date="2004" name="Science">
        <title>The genome of the diatom Thalassiosira pseudonana: ecology, evolution, and metabolism.</title>
        <authorList>
            <person name="Armbrust E.V."/>
            <person name="Berges J.A."/>
            <person name="Bowler C."/>
            <person name="Green B.R."/>
            <person name="Martinez D."/>
            <person name="Putnam N.H."/>
            <person name="Zhou S."/>
            <person name="Allen A.E."/>
            <person name="Apt K.E."/>
            <person name="Bechner M."/>
            <person name="Brzezinski M.A."/>
            <person name="Chaal B.K."/>
            <person name="Chiovitti A."/>
            <person name="Davis A.K."/>
            <person name="Demarest M.S."/>
            <person name="Detter J.C."/>
            <person name="Glavina T."/>
            <person name="Goodstein D."/>
            <person name="Hadi M.Z."/>
            <person name="Hellsten U."/>
            <person name="Hildebrand M."/>
            <person name="Jenkins B.D."/>
            <person name="Jurka J."/>
            <person name="Kapitonov V.V."/>
            <person name="Kroger N."/>
            <person name="Lau W.W."/>
            <person name="Lane T.W."/>
            <person name="Larimer F.W."/>
            <person name="Lippmeier J.C."/>
            <person name="Lucas S."/>
            <person name="Medina M."/>
            <person name="Montsant A."/>
            <person name="Obornik M."/>
            <person name="Parker M.S."/>
            <person name="Palenik B."/>
            <person name="Pazour G.J."/>
            <person name="Richardson P.M."/>
            <person name="Rynearson T.A."/>
            <person name="Saito M.A."/>
            <person name="Schwartz D.C."/>
            <person name="Thamatrakoln K."/>
            <person name="Valentin K."/>
            <person name="Vardi A."/>
            <person name="Wilkerson F.P."/>
            <person name="Rokhsar D.S."/>
        </authorList>
    </citation>
    <scope>NUCLEOTIDE SEQUENCE [LARGE SCALE GENOMIC DNA]</scope>
    <source>
        <strain evidence="2 3">CCMP1335</strain>
    </source>
</reference>
<keyword evidence="1" id="KW-0812">Transmembrane</keyword>
<evidence type="ECO:0000313" key="3">
    <source>
        <dbReference type="Proteomes" id="UP000001449"/>
    </source>
</evidence>
<dbReference type="Gene3D" id="2.60.120.620">
    <property type="entry name" value="q2cbj1_9rhob like domain"/>
    <property type="match status" value="1"/>
</dbReference>
<keyword evidence="1" id="KW-0472">Membrane</keyword>
<gene>
    <name evidence="2" type="ORF">THAPSDRAFT_7790</name>
</gene>
<reference evidence="2 3" key="2">
    <citation type="journal article" date="2008" name="Nature">
        <title>The Phaeodactylum genome reveals the evolutionary history of diatom genomes.</title>
        <authorList>
            <person name="Bowler C."/>
            <person name="Allen A.E."/>
            <person name="Badger J.H."/>
            <person name="Grimwood J."/>
            <person name="Jabbari K."/>
            <person name="Kuo A."/>
            <person name="Maheswari U."/>
            <person name="Martens C."/>
            <person name="Maumus F."/>
            <person name="Otillar R.P."/>
            <person name="Rayko E."/>
            <person name="Salamov A."/>
            <person name="Vandepoele K."/>
            <person name="Beszteri B."/>
            <person name="Gruber A."/>
            <person name="Heijde M."/>
            <person name="Katinka M."/>
            <person name="Mock T."/>
            <person name="Valentin K."/>
            <person name="Verret F."/>
            <person name="Berges J.A."/>
            <person name="Brownlee C."/>
            <person name="Cadoret J.P."/>
            <person name="Chiovitti A."/>
            <person name="Choi C.J."/>
            <person name="Coesel S."/>
            <person name="De Martino A."/>
            <person name="Detter J.C."/>
            <person name="Durkin C."/>
            <person name="Falciatore A."/>
            <person name="Fournet J."/>
            <person name="Haruta M."/>
            <person name="Huysman M.J."/>
            <person name="Jenkins B.D."/>
            <person name="Jiroutova K."/>
            <person name="Jorgensen R.E."/>
            <person name="Joubert Y."/>
            <person name="Kaplan A."/>
            <person name="Kroger N."/>
            <person name="Kroth P.G."/>
            <person name="La Roche J."/>
            <person name="Lindquist E."/>
            <person name="Lommer M."/>
            <person name="Martin-Jezequel V."/>
            <person name="Lopez P.J."/>
            <person name="Lucas S."/>
            <person name="Mangogna M."/>
            <person name="McGinnis K."/>
            <person name="Medlin L.K."/>
            <person name="Montsant A."/>
            <person name="Oudot-Le Secq M.P."/>
            <person name="Napoli C."/>
            <person name="Obornik M."/>
            <person name="Parker M.S."/>
            <person name="Petit J.L."/>
            <person name="Porcel B.M."/>
            <person name="Poulsen N."/>
            <person name="Robison M."/>
            <person name="Rychlewski L."/>
            <person name="Rynearson T.A."/>
            <person name="Schmutz J."/>
            <person name="Shapiro H."/>
            <person name="Siaut M."/>
            <person name="Stanley M."/>
            <person name="Sussman M.R."/>
            <person name="Taylor A.R."/>
            <person name="Vardi A."/>
            <person name="von Dassow P."/>
            <person name="Vyverman W."/>
            <person name="Willis A."/>
            <person name="Wyrwicz L.S."/>
            <person name="Rokhsar D.S."/>
            <person name="Weissenbach J."/>
            <person name="Armbrust E.V."/>
            <person name="Green B.R."/>
            <person name="Van de Peer Y."/>
            <person name="Grigoriev I.V."/>
        </authorList>
    </citation>
    <scope>NUCLEOTIDE SEQUENCE [LARGE SCALE GENOMIC DNA]</scope>
    <source>
        <strain evidence="2 3">CCMP1335</strain>
    </source>
</reference>
<dbReference type="AlphaFoldDB" id="B8C7I7"/>
<dbReference type="Proteomes" id="UP000001449">
    <property type="component" value="Chromosome 8"/>
</dbReference>
<dbReference type="Pfam" id="PF05721">
    <property type="entry name" value="PhyH"/>
    <property type="match status" value="1"/>
</dbReference>
<dbReference type="PANTHER" id="PTHR37563:SF2">
    <property type="entry name" value="PHYTANOYL-COA DIOXYGENASE FAMILY PROTEIN (AFU_ORTHOLOGUE AFUA_2G03330)"/>
    <property type="match status" value="1"/>
</dbReference>
<dbReference type="EMBL" id="CM000644">
    <property type="protein sequence ID" value="EED90751.1"/>
    <property type="molecule type" value="Genomic_DNA"/>
</dbReference>
<dbReference type="InParanoid" id="B8C7I7"/>
<dbReference type="InterPro" id="IPR051961">
    <property type="entry name" value="Fungal_Metabolite_Diox"/>
</dbReference>
<proteinExistence type="predicted"/>
<sequence>MRVYVILLSSTIFLLYTLLLLVSCFHLFYPDLVAIEDENESVQTERNIDQLFTNGAVVLPSLLPSNTTRKLREVIISKNKGQFFVLNHDHRYSLVTSIHHDHDPIHDPDNHLSQALSLIASNTKLRALLTSALQDSDPSLVEMSAITVLYGAEAQPWHADTLPESSSTLFGNTYSDLYTVFVALQDTTNEMGATELSLGTHMCSIWDEEYQYFVPNSNNDGGGEWQTSSPHMCDQIKEYTLSNGTTTRRTRGVQVPLKAGDAFVYNSELIHRGKEHVDPLATERVQLLLSFTSRPMQRLNTDDSESVEIVDWRALPNGATYSLKYDSWGSTMSNMMLYKQKKSSLRRRLGLDSSEGWRFLNIYANRCQRYHNSELLVMCTLFALLGYAISLMREVVNGSGASKSTGKDEVVVKQAVVQNTAETMLIQKRVVIRSSTIIVVRNGVETRVSSSGSSIVDMEPCTWKTFRPLLVFCGLSSFIIICGSAWVFLLAPSAIGAPPSLPHLEMNEGLGIYSDDSVGIQSDLRWLHDRSMQLKYDNKKLNISRDDVIVADSLQVNLLSDVQAKKLYYHTGNVQLRAIISRILYDELKQQKKKEKLISDASARRELLERILKNELPSFKFWKVSGDRRQWTLMKENDISSFVDGLVLKQLKNKVADGINGDSCTA</sequence>
<keyword evidence="3" id="KW-1185">Reference proteome</keyword>
<dbReference type="PROSITE" id="PS51257">
    <property type="entry name" value="PROKAR_LIPOPROTEIN"/>
    <property type="match status" value="1"/>
</dbReference>
<name>B8C7I7_THAPS</name>
<dbReference type="PaxDb" id="35128-Thaps7790"/>
<protein>
    <submittedName>
        <fullName evidence="2">Uncharacterized protein</fullName>
    </submittedName>
</protein>
<dbReference type="KEGG" id="tps:THAPSDRAFT_7790"/>
<dbReference type="GeneID" id="7452369"/>
<organism evidence="2 3">
    <name type="scientific">Thalassiosira pseudonana</name>
    <name type="common">Marine diatom</name>
    <name type="synonym">Cyclotella nana</name>
    <dbReference type="NCBI Taxonomy" id="35128"/>
    <lineage>
        <taxon>Eukaryota</taxon>
        <taxon>Sar</taxon>
        <taxon>Stramenopiles</taxon>
        <taxon>Ochrophyta</taxon>
        <taxon>Bacillariophyta</taxon>
        <taxon>Coscinodiscophyceae</taxon>
        <taxon>Thalassiosirophycidae</taxon>
        <taxon>Thalassiosirales</taxon>
        <taxon>Thalassiosiraceae</taxon>
        <taxon>Thalassiosira</taxon>
    </lineage>
</organism>
<evidence type="ECO:0000256" key="1">
    <source>
        <dbReference type="SAM" id="Phobius"/>
    </source>
</evidence>
<accession>B8C7I7</accession>
<dbReference type="SUPFAM" id="SSF51197">
    <property type="entry name" value="Clavaminate synthase-like"/>
    <property type="match status" value="1"/>
</dbReference>
<feature type="transmembrane region" description="Helical" evidence="1">
    <location>
        <begin position="469"/>
        <end position="491"/>
    </location>
</feature>
<dbReference type="InterPro" id="IPR008775">
    <property type="entry name" value="Phytyl_CoA_dOase-like"/>
</dbReference>